<dbReference type="Pfam" id="PF00069">
    <property type="entry name" value="Pkinase"/>
    <property type="match status" value="1"/>
</dbReference>
<dbReference type="PANTHER" id="PTHR11042">
    <property type="entry name" value="EUKARYOTIC TRANSLATION INITIATION FACTOR 2-ALPHA KINASE EIF2-ALPHA KINASE -RELATED"/>
    <property type="match status" value="1"/>
</dbReference>
<keyword evidence="7" id="KW-0175">Coiled coil</keyword>
<dbReference type="InterPro" id="IPR011009">
    <property type="entry name" value="Kinase-like_dom_sf"/>
</dbReference>
<evidence type="ECO:0000256" key="6">
    <source>
        <dbReference type="PROSITE-ProRule" id="PRU10141"/>
    </source>
</evidence>
<evidence type="ECO:0000256" key="5">
    <source>
        <dbReference type="ARBA" id="ARBA00023193"/>
    </source>
</evidence>
<accession>A0A8J2X153</accession>
<dbReference type="Gene3D" id="3.40.50.880">
    <property type="match status" value="1"/>
</dbReference>
<dbReference type="GO" id="GO:0017148">
    <property type="term" value="P:negative regulation of translation"/>
    <property type="evidence" value="ECO:0007669"/>
    <property type="project" value="UniProtKB-KW"/>
</dbReference>
<dbReference type="InterPro" id="IPR000719">
    <property type="entry name" value="Prot_kinase_dom"/>
</dbReference>
<dbReference type="GO" id="GO:0005634">
    <property type="term" value="C:nucleus"/>
    <property type="evidence" value="ECO:0007669"/>
    <property type="project" value="TreeGrafter"/>
</dbReference>
<evidence type="ECO:0000259" key="9">
    <source>
        <dbReference type="PROSITE" id="PS50011"/>
    </source>
</evidence>
<evidence type="ECO:0000256" key="4">
    <source>
        <dbReference type="ARBA" id="ARBA00022840"/>
    </source>
</evidence>
<proteinExistence type="predicted"/>
<protein>
    <recommendedName>
        <fullName evidence="9">Protein kinase domain-containing protein</fullName>
    </recommendedName>
</protein>
<feature type="binding site" evidence="6">
    <location>
        <position position="233"/>
    </location>
    <ligand>
        <name>ATP</name>
        <dbReference type="ChEBI" id="CHEBI:30616"/>
    </ligand>
</feature>
<evidence type="ECO:0000256" key="3">
    <source>
        <dbReference type="ARBA" id="ARBA00022777"/>
    </source>
</evidence>
<feature type="region of interest" description="Disordered" evidence="8">
    <location>
        <begin position="194"/>
        <end position="220"/>
    </location>
</feature>
<evidence type="ECO:0000313" key="11">
    <source>
        <dbReference type="Proteomes" id="UP000789595"/>
    </source>
</evidence>
<dbReference type="PROSITE" id="PS00107">
    <property type="entry name" value="PROTEIN_KINASE_ATP"/>
    <property type="match status" value="1"/>
</dbReference>
<dbReference type="OrthoDB" id="1405469at2759"/>
<dbReference type="GO" id="GO:0005737">
    <property type="term" value="C:cytoplasm"/>
    <property type="evidence" value="ECO:0007669"/>
    <property type="project" value="TreeGrafter"/>
</dbReference>
<evidence type="ECO:0000256" key="7">
    <source>
        <dbReference type="SAM" id="Coils"/>
    </source>
</evidence>
<feature type="domain" description="Protein kinase" evidence="9">
    <location>
        <begin position="204"/>
        <end position="308"/>
    </location>
</feature>
<dbReference type="GO" id="GO:0005524">
    <property type="term" value="F:ATP binding"/>
    <property type="evidence" value="ECO:0007669"/>
    <property type="project" value="UniProtKB-UniRule"/>
</dbReference>
<reference evidence="10" key="1">
    <citation type="submission" date="2021-11" db="EMBL/GenBank/DDBJ databases">
        <authorList>
            <consortium name="Genoscope - CEA"/>
            <person name="William W."/>
        </authorList>
    </citation>
    <scope>NUCLEOTIDE SEQUENCE</scope>
</reference>
<comment type="caution">
    <text evidence="10">The sequence shown here is derived from an EMBL/GenBank/DDBJ whole genome shotgun (WGS) entry which is preliminary data.</text>
</comment>
<organism evidence="10 11">
    <name type="scientific">Pelagomonas calceolata</name>
    <dbReference type="NCBI Taxonomy" id="35677"/>
    <lineage>
        <taxon>Eukaryota</taxon>
        <taxon>Sar</taxon>
        <taxon>Stramenopiles</taxon>
        <taxon>Ochrophyta</taxon>
        <taxon>Pelagophyceae</taxon>
        <taxon>Pelagomonadales</taxon>
        <taxon>Pelagomonadaceae</taxon>
        <taxon>Pelagomonas</taxon>
    </lineage>
</organism>
<dbReference type="Proteomes" id="UP000789595">
    <property type="component" value="Unassembled WGS sequence"/>
</dbReference>
<dbReference type="Gene3D" id="3.30.200.20">
    <property type="entry name" value="Phosphorylase Kinase, domain 1"/>
    <property type="match status" value="1"/>
</dbReference>
<dbReference type="AlphaFoldDB" id="A0A8J2X153"/>
<dbReference type="InterPro" id="IPR017441">
    <property type="entry name" value="Protein_kinase_ATP_BS"/>
</dbReference>
<keyword evidence="1" id="KW-0808">Transferase</keyword>
<evidence type="ECO:0000313" key="10">
    <source>
        <dbReference type="EMBL" id="CAH0375849.1"/>
    </source>
</evidence>
<dbReference type="PROSITE" id="PS50011">
    <property type="entry name" value="PROTEIN_KINASE_DOM"/>
    <property type="match status" value="1"/>
</dbReference>
<keyword evidence="11" id="KW-1185">Reference proteome</keyword>
<dbReference type="InterPro" id="IPR029062">
    <property type="entry name" value="Class_I_gatase-like"/>
</dbReference>
<dbReference type="EMBL" id="CAKKNE010000005">
    <property type="protein sequence ID" value="CAH0375849.1"/>
    <property type="molecule type" value="Genomic_DNA"/>
</dbReference>
<name>A0A8J2X153_9STRA</name>
<keyword evidence="2 6" id="KW-0547">Nucleotide-binding</keyword>
<keyword evidence="4 6" id="KW-0067">ATP-binding</keyword>
<dbReference type="SUPFAM" id="SSF52317">
    <property type="entry name" value="Class I glutamine amidotransferase-like"/>
    <property type="match status" value="1"/>
</dbReference>
<dbReference type="GO" id="GO:0004672">
    <property type="term" value="F:protein kinase activity"/>
    <property type="evidence" value="ECO:0007669"/>
    <property type="project" value="InterPro"/>
</dbReference>
<evidence type="ECO:0000256" key="2">
    <source>
        <dbReference type="ARBA" id="ARBA00022741"/>
    </source>
</evidence>
<keyword evidence="3" id="KW-0418">Kinase</keyword>
<dbReference type="SUPFAM" id="SSF56112">
    <property type="entry name" value="Protein kinase-like (PK-like)"/>
    <property type="match status" value="1"/>
</dbReference>
<keyword evidence="5" id="KW-0652">Protein synthesis inhibitor</keyword>
<sequence length="308" mass="32549">MEVAAAVGLATAVNSAVRAATGKSIAQNCCSLLNKVRSKVLGTVVDVTAKQLAEDAWKKAEDAITGAERKERLAFSQRLAALGNTLRSLEANSVVEDDGVKGALDGLRGSLERAVEGTDDAAARGRASADIQGYAQNLSIAMTAASAKRADASAAASANRSASFHAETTDGINELKAKIDALQMNEPAIQDQYVYDPYDSDDSDQEASQLGEGSFGSTHTMKNKDDGRVYAVKLMKIKKAGVPVEKLREEAARLSMLNHPNIVRYFTAFRYKKGDPWTAHVCKAGNLITAQNPQSADACAAAVVEALA</sequence>
<evidence type="ECO:0000256" key="8">
    <source>
        <dbReference type="SAM" id="MobiDB-lite"/>
    </source>
</evidence>
<dbReference type="InterPro" id="IPR050339">
    <property type="entry name" value="CC_SR_Kinase"/>
</dbReference>
<gene>
    <name evidence="10" type="ORF">PECAL_5P03970</name>
</gene>
<feature type="coiled-coil region" evidence="7">
    <location>
        <begin position="165"/>
        <end position="192"/>
    </location>
</feature>
<evidence type="ECO:0000256" key="1">
    <source>
        <dbReference type="ARBA" id="ARBA00022679"/>
    </source>
</evidence>